<reference evidence="2 3" key="1">
    <citation type="submission" date="2018-10" db="EMBL/GenBank/DDBJ databases">
        <title>Notoacmeibacter sp. M2BS9Y-3-1, whole genome shotgun sequence.</title>
        <authorList>
            <person name="Tuo L."/>
        </authorList>
    </citation>
    <scope>NUCLEOTIDE SEQUENCE [LARGE SCALE GENOMIC DNA]</scope>
    <source>
        <strain evidence="2 3">M2BS9Y-3-1</strain>
    </source>
</reference>
<accession>A0A3L7JG99</accession>
<feature type="transmembrane region" description="Helical" evidence="1">
    <location>
        <begin position="43"/>
        <end position="64"/>
    </location>
</feature>
<gene>
    <name evidence="2" type="ORF">D8780_07940</name>
</gene>
<sequence length="68" mass="7926">MIQVFNIPLLRPRIMHHIVKLFLLPGDLVRRRLGISIEEDGGIIRSFVNMCVWGVLLTVLVLNLQDWF</sequence>
<keyword evidence="1" id="KW-0472">Membrane</keyword>
<organism evidence="2 3">
    <name type="scientific">Notoacmeibacter ruber</name>
    <dbReference type="NCBI Taxonomy" id="2670375"/>
    <lineage>
        <taxon>Bacteria</taxon>
        <taxon>Pseudomonadati</taxon>
        <taxon>Pseudomonadota</taxon>
        <taxon>Alphaproteobacteria</taxon>
        <taxon>Hyphomicrobiales</taxon>
        <taxon>Notoacmeibacteraceae</taxon>
        <taxon>Notoacmeibacter</taxon>
    </lineage>
</organism>
<dbReference type="AlphaFoldDB" id="A0A3L7JG99"/>
<evidence type="ECO:0000313" key="3">
    <source>
        <dbReference type="Proteomes" id="UP000281094"/>
    </source>
</evidence>
<name>A0A3L7JG99_9HYPH</name>
<keyword evidence="1" id="KW-1133">Transmembrane helix</keyword>
<proteinExistence type="predicted"/>
<dbReference type="EMBL" id="RCWN01000001">
    <property type="protein sequence ID" value="RLQ89494.1"/>
    <property type="molecule type" value="Genomic_DNA"/>
</dbReference>
<keyword evidence="3" id="KW-1185">Reference proteome</keyword>
<comment type="caution">
    <text evidence="2">The sequence shown here is derived from an EMBL/GenBank/DDBJ whole genome shotgun (WGS) entry which is preliminary data.</text>
</comment>
<keyword evidence="1" id="KW-0812">Transmembrane</keyword>
<evidence type="ECO:0000256" key="1">
    <source>
        <dbReference type="SAM" id="Phobius"/>
    </source>
</evidence>
<protein>
    <submittedName>
        <fullName evidence="2">Uncharacterized protein</fullName>
    </submittedName>
</protein>
<dbReference type="Proteomes" id="UP000281094">
    <property type="component" value="Unassembled WGS sequence"/>
</dbReference>
<evidence type="ECO:0000313" key="2">
    <source>
        <dbReference type="EMBL" id="RLQ89494.1"/>
    </source>
</evidence>